<dbReference type="CDD" id="cd00112">
    <property type="entry name" value="LDLa"/>
    <property type="match status" value="3"/>
</dbReference>
<name>A0A813NL86_9BILA</name>
<evidence type="ECO:0000256" key="6">
    <source>
        <dbReference type="ARBA" id="ARBA00023157"/>
    </source>
</evidence>
<comment type="caution">
    <text evidence="11">The sequence shown here is derived from an EMBL/GenBank/DDBJ whole genome shotgun (WGS) entry which is preliminary data.</text>
</comment>
<dbReference type="PRINTS" id="PR00261">
    <property type="entry name" value="LDLRECEPTOR"/>
</dbReference>
<dbReference type="PROSITE" id="PS50068">
    <property type="entry name" value="LDLRA_2"/>
    <property type="match status" value="5"/>
</dbReference>
<sequence>MIFFLVLLYTSSFGSVINVRLNLFDKIIVFGDSNTDGGNVYKLTNNTWPITPPYYQGRFTNGPNWFDRLNASSKSNYAYGGATTDNNFVKGYTKLNLVLVPGIRQQIASYFNDTLNTTINFNRTMYILWAGGNDFIANSSITVSSLTNSFMNSVRDLLKFGAKNILIFNQAPIQCSIALTGCFLSILAQNATCEVRCVTPLGGRVCIAKSSMCNGIQDCVDASDEDPKYCREFKFLLLFNHFKFIFYKIAPTCALTHIRCLNATSGQQCIPKSWVCDGARDCADGSDEDPKYCPASCNSNQIRCVNPGSGSICISKSSLCDGIQDCSDGSDENPNFCSESCNPGGIQCMTPGNGSKCVSTSLLCNGIRDCFDGSDEDPAYCPFSCNSTEIRCNSANNSRQCAPNSWMCDGARDCADVNDEDPKYCLCSPNPCWNGGTCVATNGGLDYYCICPSSLPLGGKNCDQLISATTIAPSPCLSSPCMNLGVCTVNQLSNTFTCTCSNNYYGNRCEYPNQCLTQVLCQNSGTCIPGPSNTFRCQCPYLYSGTYCEQSMTPPSMIYNQFIQILL</sequence>
<dbReference type="InterPro" id="IPR036055">
    <property type="entry name" value="LDL_receptor-like_sf"/>
</dbReference>
<dbReference type="Gene3D" id="4.10.400.10">
    <property type="entry name" value="Low-density Lipoprotein Receptor"/>
    <property type="match status" value="5"/>
</dbReference>
<dbReference type="GO" id="GO:0016788">
    <property type="term" value="F:hydrolase activity, acting on ester bonds"/>
    <property type="evidence" value="ECO:0007669"/>
    <property type="project" value="InterPro"/>
</dbReference>
<keyword evidence="8" id="KW-0325">Glycoprotein</keyword>
<dbReference type="GO" id="GO:0006898">
    <property type="term" value="P:receptor-mediated endocytosis"/>
    <property type="evidence" value="ECO:0007669"/>
    <property type="project" value="TreeGrafter"/>
</dbReference>
<dbReference type="CDD" id="cd00054">
    <property type="entry name" value="EGF_CA"/>
    <property type="match status" value="1"/>
</dbReference>
<feature type="domain" description="EGF-like" evidence="10">
    <location>
        <begin position="472"/>
        <end position="510"/>
    </location>
</feature>
<evidence type="ECO:0000256" key="8">
    <source>
        <dbReference type="ARBA" id="ARBA00023180"/>
    </source>
</evidence>
<dbReference type="InterPro" id="IPR000742">
    <property type="entry name" value="EGF"/>
</dbReference>
<accession>A0A813NL86</accession>
<keyword evidence="5" id="KW-0472">Membrane</keyword>
<dbReference type="PANTHER" id="PTHR22722:SF14">
    <property type="entry name" value="MEGALIN, ISOFORM A"/>
    <property type="match status" value="1"/>
</dbReference>
<keyword evidence="6 9" id="KW-1015">Disulfide bond</keyword>
<evidence type="ECO:0000259" key="10">
    <source>
        <dbReference type="PROSITE" id="PS50026"/>
    </source>
</evidence>
<reference evidence="11" key="1">
    <citation type="submission" date="2021-02" db="EMBL/GenBank/DDBJ databases">
        <authorList>
            <person name="Nowell W R."/>
        </authorList>
    </citation>
    <scope>NUCLEOTIDE SEQUENCE</scope>
</reference>
<dbReference type="InterPro" id="IPR002172">
    <property type="entry name" value="LDrepeatLR_classA_rpt"/>
</dbReference>
<dbReference type="Gene3D" id="2.10.25.10">
    <property type="entry name" value="Laminin"/>
    <property type="match status" value="3"/>
</dbReference>
<dbReference type="PANTHER" id="PTHR22722">
    <property type="entry name" value="LOW-DENSITY LIPOPROTEIN RECEPTOR-RELATED PROTEIN 2-RELATED"/>
    <property type="match status" value="1"/>
</dbReference>
<dbReference type="SUPFAM" id="SSF52266">
    <property type="entry name" value="SGNH hydrolase"/>
    <property type="match status" value="1"/>
</dbReference>
<gene>
    <name evidence="11" type="ORF">VCS650_LOCUS281</name>
</gene>
<comment type="subcellular location">
    <subcellularLocation>
        <location evidence="1">Membrane</location>
        <topology evidence="1">Single-pass membrane protein</topology>
    </subcellularLocation>
</comment>
<dbReference type="SMART" id="SM00181">
    <property type="entry name" value="EGF"/>
    <property type="match status" value="3"/>
</dbReference>
<keyword evidence="4" id="KW-1133">Transmembrane helix</keyword>
<feature type="disulfide bond" evidence="9">
    <location>
        <begin position="432"/>
        <end position="449"/>
    </location>
</feature>
<evidence type="ECO:0000256" key="3">
    <source>
        <dbReference type="ARBA" id="ARBA00022737"/>
    </source>
</evidence>
<evidence type="ECO:0000256" key="9">
    <source>
        <dbReference type="PROSITE-ProRule" id="PRU00076"/>
    </source>
</evidence>
<dbReference type="PROSITE" id="PS50026">
    <property type="entry name" value="EGF_3"/>
    <property type="match status" value="3"/>
</dbReference>
<dbReference type="InterPro" id="IPR023415">
    <property type="entry name" value="LDLR_class-A_CS"/>
</dbReference>
<feature type="domain" description="EGF-like" evidence="10">
    <location>
        <begin position="426"/>
        <end position="463"/>
    </location>
</feature>
<dbReference type="Proteomes" id="UP000663891">
    <property type="component" value="Unassembled WGS sequence"/>
</dbReference>
<evidence type="ECO:0000256" key="2">
    <source>
        <dbReference type="ARBA" id="ARBA00022692"/>
    </source>
</evidence>
<evidence type="ECO:0000313" key="11">
    <source>
        <dbReference type="EMBL" id="CAF0735280.1"/>
    </source>
</evidence>
<keyword evidence="9" id="KW-0245">EGF-like domain</keyword>
<dbReference type="Pfam" id="PF00657">
    <property type="entry name" value="Lipase_GDSL"/>
    <property type="match status" value="1"/>
</dbReference>
<dbReference type="Gene3D" id="3.40.50.1110">
    <property type="entry name" value="SGNH hydrolase"/>
    <property type="match status" value="1"/>
</dbReference>
<dbReference type="Pfam" id="PF00057">
    <property type="entry name" value="Ldl_recept_a"/>
    <property type="match status" value="5"/>
</dbReference>
<dbReference type="InterPro" id="IPR051221">
    <property type="entry name" value="LDLR-related"/>
</dbReference>
<keyword evidence="2" id="KW-0812">Transmembrane</keyword>
<evidence type="ECO:0000256" key="5">
    <source>
        <dbReference type="ARBA" id="ARBA00023136"/>
    </source>
</evidence>
<feature type="disulfide bond" evidence="9">
    <location>
        <begin position="500"/>
        <end position="509"/>
    </location>
</feature>
<dbReference type="OrthoDB" id="9990982at2759"/>
<evidence type="ECO:0000256" key="4">
    <source>
        <dbReference type="ARBA" id="ARBA00022989"/>
    </source>
</evidence>
<keyword evidence="7" id="KW-0675">Receptor</keyword>
<evidence type="ECO:0000313" key="12">
    <source>
        <dbReference type="Proteomes" id="UP000663891"/>
    </source>
</evidence>
<dbReference type="GO" id="GO:0043235">
    <property type="term" value="C:receptor complex"/>
    <property type="evidence" value="ECO:0007669"/>
    <property type="project" value="TreeGrafter"/>
</dbReference>
<dbReference type="GO" id="GO:0042562">
    <property type="term" value="F:hormone binding"/>
    <property type="evidence" value="ECO:0007669"/>
    <property type="project" value="TreeGrafter"/>
</dbReference>
<comment type="caution">
    <text evidence="9">Lacks conserved residue(s) required for the propagation of feature annotation.</text>
</comment>
<dbReference type="InterPro" id="IPR001087">
    <property type="entry name" value="GDSL"/>
</dbReference>
<dbReference type="SUPFAM" id="SSF57196">
    <property type="entry name" value="EGF/Laminin"/>
    <property type="match status" value="3"/>
</dbReference>
<evidence type="ECO:0000256" key="7">
    <source>
        <dbReference type="ARBA" id="ARBA00023170"/>
    </source>
</evidence>
<dbReference type="EMBL" id="CAJNON010000002">
    <property type="protein sequence ID" value="CAF0735280.1"/>
    <property type="molecule type" value="Genomic_DNA"/>
</dbReference>
<dbReference type="SMART" id="SM00192">
    <property type="entry name" value="LDLa"/>
    <property type="match status" value="5"/>
</dbReference>
<dbReference type="PROSITE" id="PS01209">
    <property type="entry name" value="LDLRA_1"/>
    <property type="match status" value="3"/>
</dbReference>
<keyword evidence="3" id="KW-0677">Repeat</keyword>
<dbReference type="InterPro" id="IPR036514">
    <property type="entry name" value="SGNH_hydro_sf"/>
</dbReference>
<dbReference type="Pfam" id="PF00008">
    <property type="entry name" value="EGF"/>
    <property type="match status" value="2"/>
</dbReference>
<protein>
    <recommendedName>
        <fullName evidence="10">EGF-like domain-containing protein</fullName>
    </recommendedName>
</protein>
<feature type="disulfide bond" evidence="9">
    <location>
        <begin position="481"/>
        <end position="498"/>
    </location>
</feature>
<organism evidence="11 12">
    <name type="scientific">Adineta steineri</name>
    <dbReference type="NCBI Taxonomy" id="433720"/>
    <lineage>
        <taxon>Eukaryota</taxon>
        <taxon>Metazoa</taxon>
        <taxon>Spiralia</taxon>
        <taxon>Gnathifera</taxon>
        <taxon>Rotifera</taxon>
        <taxon>Eurotatoria</taxon>
        <taxon>Bdelloidea</taxon>
        <taxon>Adinetida</taxon>
        <taxon>Adinetidae</taxon>
        <taxon>Adineta</taxon>
    </lineage>
</organism>
<dbReference type="GO" id="GO:0016324">
    <property type="term" value="C:apical plasma membrane"/>
    <property type="evidence" value="ECO:0007669"/>
    <property type="project" value="TreeGrafter"/>
</dbReference>
<dbReference type="PROSITE" id="PS00022">
    <property type="entry name" value="EGF_1"/>
    <property type="match status" value="2"/>
</dbReference>
<evidence type="ECO:0000256" key="1">
    <source>
        <dbReference type="ARBA" id="ARBA00004167"/>
    </source>
</evidence>
<dbReference type="AlphaFoldDB" id="A0A813NL86"/>
<feature type="domain" description="EGF-like" evidence="10">
    <location>
        <begin position="511"/>
        <end position="549"/>
    </location>
</feature>
<feature type="disulfide bond" evidence="9">
    <location>
        <begin position="539"/>
        <end position="548"/>
    </location>
</feature>
<dbReference type="SUPFAM" id="SSF57424">
    <property type="entry name" value="LDL receptor-like module"/>
    <property type="match status" value="5"/>
</dbReference>
<proteinExistence type="predicted"/>